<dbReference type="AlphaFoldDB" id="A0A290Z1M2"/>
<feature type="compositionally biased region" description="Low complexity" evidence="1">
    <location>
        <begin position="262"/>
        <end position="276"/>
    </location>
</feature>
<evidence type="ECO:0000313" key="3">
    <source>
        <dbReference type="Proteomes" id="UP000218505"/>
    </source>
</evidence>
<reference evidence="2" key="1">
    <citation type="submission" date="2017-09" db="EMBL/GenBank/DDBJ databases">
        <title>Complete Genome Sequence of ansamitocin-producing Bacterium Actinosynnema pretiosum X47.</title>
        <authorList>
            <person name="Cao G."/>
            <person name="Zong G."/>
            <person name="Zhong C."/>
            <person name="Fu J."/>
        </authorList>
    </citation>
    <scope>NUCLEOTIDE SEQUENCE [LARGE SCALE GENOMIC DNA]</scope>
    <source>
        <strain evidence="2">X47</strain>
    </source>
</reference>
<keyword evidence="3" id="KW-1185">Reference proteome</keyword>
<dbReference type="KEGG" id="apre:CNX65_05830"/>
<organism evidence="2 3">
    <name type="scientific">Actinosynnema pretiosum</name>
    <dbReference type="NCBI Taxonomy" id="42197"/>
    <lineage>
        <taxon>Bacteria</taxon>
        <taxon>Bacillati</taxon>
        <taxon>Actinomycetota</taxon>
        <taxon>Actinomycetes</taxon>
        <taxon>Pseudonocardiales</taxon>
        <taxon>Pseudonocardiaceae</taxon>
        <taxon>Actinosynnema</taxon>
    </lineage>
</organism>
<dbReference type="RefSeq" id="WP_096491842.1">
    <property type="nucleotide sequence ID" value="NZ_CP023445.1"/>
</dbReference>
<protein>
    <recommendedName>
        <fullName evidence="4">DUF3800 domain-containing protein</fullName>
    </recommendedName>
</protein>
<dbReference type="Pfam" id="PF12686">
    <property type="entry name" value="DUF3800"/>
    <property type="match status" value="1"/>
</dbReference>
<proteinExistence type="predicted"/>
<dbReference type="InterPro" id="IPR024524">
    <property type="entry name" value="DUF3800"/>
</dbReference>
<dbReference type="Proteomes" id="UP000218505">
    <property type="component" value="Chromosome"/>
</dbReference>
<accession>A0A290Z1M2</accession>
<name>A0A290Z1M2_9PSEU</name>
<gene>
    <name evidence="2" type="ORF">CNX65_05830</name>
</gene>
<evidence type="ECO:0008006" key="4">
    <source>
        <dbReference type="Google" id="ProtNLM"/>
    </source>
</evidence>
<evidence type="ECO:0000256" key="1">
    <source>
        <dbReference type="SAM" id="MobiDB-lite"/>
    </source>
</evidence>
<feature type="region of interest" description="Disordered" evidence="1">
    <location>
        <begin position="249"/>
        <end position="292"/>
    </location>
</feature>
<evidence type="ECO:0000313" key="2">
    <source>
        <dbReference type="EMBL" id="ATE52859.1"/>
    </source>
</evidence>
<sequence>MHQVNPTTPALRAYVDETGDRGFGPSASRLFGLCAVLVPDELDHELRRTVRELRTGFGIPEGHALHWADHLRARNHDRRRHAAKSLSEVPGVQLIYVLVDKRALAPASDVHGDAALTYTRTTQLLFERIAVAARTWPGGHRRVIAEISHTRGHDHPTTLKHIGALSPHDGFSWRLATSKITVRGAADRDGLQAADLYLGMFNAAITPDKYGNHSDEYLVECLHQVHRDPLGRMLGRGFTVLGQDSLITGQPWWPSSEGRGLPTEPEAAASTEAEGAGRPGPSGGSPRLREEP</sequence>
<dbReference type="EMBL" id="CP023445">
    <property type="protein sequence ID" value="ATE52859.1"/>
    <property type="molecule type" value="Genomic_DNA"/>
</dbReference>